<proteinExistence type="predicted"/>
<dbReference type="EMBL" id="AOGE01000066">
    <property type="protein sequence ID" value="ELT47062.1"/>
    <property type="molecule type" value="Genomic_DNA"/>
</dbReference>
<dbReference type="AlphaFoldDB" id="M5JKS1"/>
<organism evidence="1 2">
    <name type="scientific">Brucella intermedia M86</name>
    <dbReference type="NCBI Taxonomy" id="1234597"/>
    <lineage>
        <taxon>Bacteria</taxon>
        <taxon>Pseudomonadati</taxon>
        <taxon>Pseudomonadota</taxon>
        <taxon>Alphaproteobacteria</taxon>
        <taxon>Hyphomicrobiales</taxon>
        <taxon>Brucellaceae</taxon>
        <taxon>Brucella/Ochrobactrum group</taxon>
        <taxon>Brucella</taxon>
    </lineage>
</organism>
<dbReference type="Proteomes" id="UP000011971">
    <property type="component" value="Unassembled WGS sequence"/>
</dbReference>
<reference evidence="1 2" key="1">
    <citation type="journal article" date="2013" name="Gut Pathog.">
        <title>Draft genome of Ochrobactrum intermedium strain M86 isolated from non-ulcer dyspeptic individual from India.</title>
        <authorList>
            <person name="Kulkarni G."/>
            <person name="Dhotre D."/>
            <person name="Dharne M."/>
            <person name="Shetty S."/>
            <person name="Chowdhury S."/>
            <person name="Misra V."/>
            <person name="Misra S."/>
            <person name="Patole M."/>
            <person name="Shouche Y."/>
        </authorList>
    </citation>
    <scope>NUCLEOTIDE SEQUENCE [LARGE SCALE GENOMIC DNA]</scope>
    <source>
        <strain evidence="1 2">M86</strain>
    </source>
</reference>
<gene>
    <name evidence="1" type="ORF">D584_21646</name>
</gene>
<evidence type="ECO:0000313" key="1">
    <source>
        <dbReference type="EMBL" id="ELT47062.1"/>
    </source>
</evidence>
<dbReference type="PATRIC" id="fig|1234597.4.peg.4466"/>
<evidence type="ECO:0000313" key="2">
    <source>
        <dbReference type="Proteomes" id="UP000011971"/>
    </source>
</evidence>
<accession>M5JKS1</accession>
<name>M5JKS1_9HYPH</name>
<sequence>MAEILSDEVEDLRDRSAVIKALVQADFDPKLISGYWQEAAKLAALTKRASRFPTHVDLRPFLEMKGGE</sequence>
<comment type="caution">
    <text evidence="1">The sequence shown here is derived from an EMBL/GenBank/DDBJ whole genome shotgun (WGS) entry which is preliminary data.</text>
</comment>
<dbReference type="RefSeq" id="WP_006472878.1">
    <property type="nucleotide sequence ID" value="NZ_AOGE01000066.1"/>
</dbReference>
<protein>
    <submittedName>
        <fullName evidence="1">Uncharacterized protein</fullName>
    </submittedName>
</protein>